<reference evidence="2" key="1">
    <citation type="submission" date="2016-06" db="UniProtKB">
        <authorList>
            <consortium name="WormBaseParasite"/>
        </authorList>
    </citation>
    <scope>IDENTIFICATION</scope>
</reference>
<evidence type="ECO:0000256" key="1">
    <source>
        <dbReference type="SAM" id="MobiDB-lite"/>
    </source>
</evidence>
<feature type="compositionally biased region" description="Basic and acidic residues" evidence="1">
    <location>
        <begin position="129"/>
        <end position="142"/>
    </location>
</feature>
<evidence type="ECO:0000313" key="2">
    <source>
        <dbReference type="WBParaSite" id="ECPE_0000453401-mRNA-1"/>
    </source>
</evidence>
<organism evidence="2">
    <name type="scientific">Echinostoma caproni</name>
    <dbReference type="NCBI Taxonomy" id="27848"/>
    <lineage>
        <taxon>Eukaryota</taxon>
        <taxon>Metazoa</taxon>
        <taxon>Spiralia</taxon>
        <taxon>Lophotrochozoa</taxon>
        <taxon>Platyhelminthes</taxon>
        <taxon>Trematoda</taxon>
        <taxon>Digenea</taxon>
        <taxon>Plagiorchiida</taxon>
        <taxon>Echinostomata</taxon>
        <taxon>Echinostomatoidea</taxon>
        <taxon>Echinostomatidae</taxon>
        <taxon>Echinostoma</taxon>
    </lineage>
</organism>
<name>A0A183AC37_9TREM</name>
<feature type="region of interest" description="Disordered" evidence="1">
    <location>
        <begin position="213"/>
        <end position="248"/>
    </location>
</feature>
<feature type="compositionally biased region" description="Low complexity" evidence="1">
    <location>
        <begin position="69"/>
        <end position="83"/>
    </location>
</feature>
<feature type="compositionally biased region" description="Low complexity" evidence="1">
    <location>
        <begin position="213"/>
        <end position="225"/>
    </location>
</feature>
<feature type="region of interest" description="Disordered" evidence="1">
    <location>
        <begin position="129"/>
        <end position="159"/>
    </location>
</feature>
<sequence length="428" mass="44027">LAYLHSQYTSSFPHALGMHTANSAIVPESLSNQLSQADRGTVTPAEENGGVVEDGSGRRRLVCLDDDSAPPTDASTGSSSSSSNPVMVHLTVGECSALNSGLDDQTPLASLLMNERRDERTGLTVSLVDRTRLVHSNGDERQAPPYSQPTSSSAPLDSSLVPTSSSAFTCSSSLSSSSSGLGVHVSSIERAPSHTTLSDSTSASCIPDTGSVVVSSTATNSTSSTGEVKQRFAGKPLTRGLSSLGAGRHKKFPALSQLKMPAPNASSSLPANLVAAGGGAPSSLTGRLPQGTFLPTPEVESVLKNLETSRAPVAPTTLDVVRSLDSHGASAYPLDLRLTPPVPTAQTSQSATDPFAAAMRMVTAGGHLASVPLPKTPTTPNPPLPHHLSGLGGEFLLAGFILQFNLSLCFFSSKPSAVYIHLGVIVIG</sequence>
<feature type="region of interest" description="Disordered" evidence="1">
    <location>
        <begin position="32"/>
        <end position="86"/>
    </location>
</feature>
<dbReference type="AlphaFoldDB" id="A0A183AC37"/>
<accession>A0A183AC37</accession>
<dbReference type="WBParaSite" id="ECPE_0000453401-mRNA-1">
    <property type="protein sequence ID" value="ECPE_0000453401-mRNA-1"/>
    <property type="gene ID" value="ECPE_0000453401"/>
</dbReference>
<protein>
    <submittedName>
        <fullName evidence="2">Mucin-5ac</fullName>
    </submittedName>
</protein>
<feature type="compositionally biased region" description="Polar residues" evidence="1">
    <location>
        <begin position="148"/>
        <end position="159"/>
    </location>
</feature>
<proteinExistence type="predicted"/>